<gene>
    <name evidence="2" type="ORF">WKW82_14820</name>
</gene>
<reference evidence="2 3" key="1">
    <citation type="submission" date="2024-03" db="EMBL/GenBank/DDBJ databases">
        <title>Novel species of the genus Variovorax.</title>
        <authorList>
            <person name="Liu Q."/>
            <person name="Xin Y.-H."/>
        </authorList>
    </citation>
    <scope>NUCLEOTIDE SEQUENCE [LARGE SCALE GENOMIC DNA]</scope>
    <source>
        <strain evidence="2 3">KACC 18900</strain>
    </source>
</reference>
<dbReference type="Proteomes" id="UP001385892">
    <property type="component" value="Unassembled WGS sequence"/>
</dbReference>
<name>A0ABU8WK75_9BURK</name>
<evidence type="ECO:0000313" key="2">
    <source>
        <dbReference type="EMBL" id="MEJ8847931.1"/>
    </source>
</evidence>
<feature type="region of interest" description="Disordered" evidence="1">
    <location>
        <begin position="62"/>
        <end position="86"/>
    </location>
</feature>
<dbReference type="EMBL" id="JBBKZT010000006">
    <property type="protein sequence ID" value="MEJ8847931.1"/>
    <property type="molecule type" value="Genomic_DNA"/>
</dbReference>
<sequence length="218" mass="23409">MAELGLGATLEAWRKQGAHRLDPVRFKFIEAMARRTVAHSGEVRRLLDDKVAGLLRAYGEDLAKAGPPAPRSASVRASPSSEPTRGPLAELVQHIGRQAPSPARSPTAVAGAVPTPEGAGELKSLSYFRSTWSRLSADRRLTQSLAKVPENAGPLNSQHLVHQALTLMRDLSPEYLNRFMAYVDTLLWLEQANAGGGSAGADSPRTDAPRKTSRARSG</sequence>
<comment type="caution">
    <text evidence="2">The sequence shown here is derived from an EMBL/GenBank/DDBJ whole genome shotgun (WGS) entry which is preliminary data.</text>
</comment>
<organism evidence="2 3">
    <name type="scientific">Variovorax rhizosphaerae</name>
    <dbReference type="NCBI Taxonomy" id="1836200"/>
    <lineage>
        <taxon>Bacteria</taxon>
        <taxon>Pseudomonadati</taxon>
        <taxon>Pseudomonadota</taxon>
        <taxon>Betaproteobacteria</taxon>
        <taxon>Burkholderiales</taxon>
        <taxon>Comamonadaceae</taxon>
        <taxon>Variovorax</taxon>
    </lineage>
</organism>
<feature type="region of interest" description="Disordered" evidence="1">
    <location>
        <begin position="194"/>
        <end position="218"/>
    </location>
</feature>
<protein>
    <submittedName>
        <fullName evidence="2">DUF2894 domain-containing protein</fullName>
    </submittedName>
</protein>
<keyword evidence="3" id="KW-1185">Reference proteome</keyword>
<dbReference type="Pfam" id="PF11445">
    <property type="entry name" value="DUF2894"/>
    <property type="match status" value="1"/>
</dbReference>
<accession>A0ABU8WK75</accession>
<evidence type="ECO:0000313" key="3">
    <source>
        <dbReference type="Proteomes" id="UP001385892"/>
    </source>
</evidence>
<evidence type="ECO:0000256" key="1">
    <source>
        <dbReference type="SAM" id="MobiDB-lite"/>
    </source>
</evidence>
<feature type="compositionally biased region" description="Low complexity" evidence="1">
    <location>
        <begin position="71"/>
        <end position="83"/>
    </location>
</feature>
<proteinExistence type="predicted"/>
<dbReference type="InterPro" id="IPR021549">
    <property type="entry name" value="DUF2894"/>
</dbReference>
<dbReference type="RefSeq" id="WP_340343063.1">
    <property type="nucleotide sequence ID" value="NZ_JBBKZT010000006.1"/>
</dbReference>